<feature type="non-terminal residue" evidence="9">
    <location>
        <position position="326"/>
    </location>
</feature>
<name>A0ABN9SKF6_9DINO</name>
<comment type="caution">
    <text evidence="9">The sequence shown here is derived from an EMBL/GenBank/DDBJ whole genome shotgun (WGS) entry which is preliminary data.</text>
</comment>
<sequence>MAAAMAAGAAAGPGGGAAGERPAPRYTLSQFRAAKELGSGSFGVVRQAVHEDTGEVFAMKVLEKERVVRRGLQTQLRREVLTQLRVRHANVVRLHYYFEDAAKIYCLLEYADGGQLFAYLRQQRGCVPERQAAALFADTAAGLAYLHGLRVAHRDLKPENILLFGKALRAKIGDFGWCVEITPEQPTRNTFCGTLDYVAPEMLASEPHDTTVDLWALGVLLYELLLARSPFAGSSQKETMDRICEVRLELPPRAVPPGPEAIIRGLLVRHGRDRMPLARVLQDPWVFASSAPDAAPPPGGEDDTDATRAVVRGASTACPPAAGGPG</sequence>
<dbReference type="PROSITE" id="PS00107">
    <property type="entry name" value="PROTEIN_KINASE_ATP"/>
    <property type="match status" value="1"/>
</dbReference>
<evidence type="ECO:0000256" key="7">
    <source>
        <dbReference type="RuleBase" id="RU000304"/>
    </source>
</evidence>
<evidence type="ECO:0000256" key="4">
    <source>
        <dbReference type="ARBA" id="ARBA00022777"/>
    </source>
</evidence>
<keyword evidence="10" id="KW-1185">Reference proteome</keyword>
<dbReference type="InterPro" id="IPR030616">
    <property type="entry name" value="Aur-like"/>
</dbReference>
<keyword evidence="4" id="KW-0418">Kinase</keyword>
<feature type="domain" description="Protein kinase" evidence="8">
    <location>
        <begin position="31"/>
        <end position="286"/>
    </location>
</feature>
<dbReference type="Pfam" id="PF00069">
    <property type="entry name" value="Pkinase"/>
    <property type="match status" value="1"/>
</dbReference>
<evidence type="ECO:0000259" key="8">
    <source>
        <dbReference type="PROSITE" id="PS50011"/>
    </source>
</evidence>
<dbReference type="InterPro" id="IPR008271">
    <property type="entry name" value="Ser/Thr_kinase_AS"/>
</dbReference>
<dbReference type="Proteomes" id="UP001189429">
    <property type="component" value="Unassembled WGS sequence"/>
</dbReference>
<dbReference type="PROSITE" id="PS00108">
    <property type="entry name" value="PROTEIN_KINASE_ST"/>
    <property type="match status" value="1"/>
</dbReference>
<dbReference type="SUPFAM" id="SSF56112">
    <property type="entry name" value="Protein kinase-like (PK-like)"/>
    <property type="match status" value="1"/>
</dbReference>
<keyword evidence="5 6" id="KW-0067">ATP-binding</keyword>
<organism evidence="9 10">
    <name type="scientific">Prorocentrum cordatum</name>
    <dbReference type="NCBI Taxonomy" id="2364126"/>
    <lineage>
        <taxon>Eukaryota</taxon>
        <taxon>Sar</taxon>
        <taxon>Alveolata</taxon>
        <taxon>Dinophyceae</taxon>
        <taxon>Prorocentrales</taxon>
        <taxon>Prorocentraceae</taxon>
        <taxon>Prorocentrum</taxon>
    </lineage>
</organism>
<keyword evidence="1 7" id="KW-0723">Serine/threonine-protein kinase</keyword>
<evidence type="ECO:0000256" key="1">
    <source>
        <dbReference type="ARBA" id="ARBA00022527"/>
    </source>
</evidence>
<comment type="similarity">
    <text evidence="7">Belongs to the protein kinase superfamily.</text>
</comment>
<dbReference type="PANTHER" id="PTHR24350">
    <property type="entry name" value="SERINE/THREONINE-PROTEIN KINASE IAL-RELATED"/>
    <property type="match status" value="1"/>
</dbReference>
<dbReference type="InterPro" id="IPR011009">
    <property type="entry name" value="Kinase-like_dom_sf"/>
</dbReference>
<evidence type="ECO:0000313" key="10">
    <source>
        <dbReference type="Proteomes" id="UP001189429"/>
    </source>
</evidence>
<keyword evidence="2" id="KW-0808">Transferase</keyword>
<accession>A0ABN9SKF6</accession>
<dbReference type="Gene3D" id="3.30.200.20">
    <property type="entry name" value="Phosphorylase Kinase, domain 1"/>
    <property type="match status" value="1"/>
</dbReference>
<feature type="binding site" evidence="6">
    <location>
        <position position="60"/>
    </location>
    <ligand>
        <name>ATP</name>
        <dbReference type="ChEBI" id="CHEBI:30616"/>
    </ligand>
</feature>
<keyword evidence="3 6" id="KW-0547">Nucleotide-binding</keyword>
<evidence type="ECO:0000256" key="3">
    <source>
        <dbReference type="ARBA" id="ARBA00022741"/>
    </source>
</evidence>
<proteinExistence type="inferred from homology"/>
<dbReference type="InterPro" id="IPR000719">
    <property type="entry name" value="Prot_kinase_dom"/>
</dbReference>
<reference evidence="9" key="1">
    <citation type="submission" date="2023-10" db="EMBL/GenBank/DDBJ databases">
        <authorList>
            <person name="Chen Y."/>
            <person name="Shah S."/>
            <person name="Dougan E. K."/>
            <person name="Thang M."/>
            <person name="Chan C."/>
        </authorList>
    </citation>
    <scope>NUCLEOTIDE SEQUENCE [LARGE SCALE GENOMIC DNA]</scope>
</reference>
<dbReference type="InterPro" id="IPR017441">
    <property type="entry name" value="Protein_kinase_ATP_BS"/>
</dbReference>
<evidence type="ECO:0000313" key="9">
    <source>
        <dbReference type="EMBL" id="CAK0832201.1"/>
    </source>
</evidence>
<dbReference type="SMART" id="SM00220">
    <property type="entry name" value="S_TKc"/>
    <property type="match status" value="1"/>
</dbReference>
<dbReference type="Gene3D" id="1.10.510.10">
    <property type="entry name" value="Transferase(Phosphotransferase) domain 1"/>
    <property type="match status" value="1"/>
</dbReference>
<evidence type="ECO:0000256" key="6">
    <source>
        <dbReference type="PROSITE-ProRule" id="PRU10141"/>
    </source>
</evidence>
<dbReference type="PROSITE" id="PS50011">
    <property type="entry name" value="PROTEIN_KINASE_DOM"/>
    <property type="match status" value="1"/>
</dbReference>
<evidence type="ECO:0000256" key="2">
    <source>
        <dbReference type="ARBA" id="ARBA00022679"/>
    </source>
</evidence>
<evidence type="ECO:0000256" key="5">
    <source>
        <dbReference type="ARBA" id="ARBA00022840"/>
    </source>
</evidence>
<gene>
    <name evidence="9" type="ORF">PCOR1329_LOCUS30282</name>
</gene>
<protein>
    <recommendedName>
        <fullName evidence="8">Protein kinase domain-containing protein</fullName>
    </recommendedName>
</protein>
<dbReference type="EMBL" id="CAUYUJ010011585">
    <property type="protein sequence ID" value="CAK0832201.1"/>
    <property type="molecule type" value="Genomic_DNA"/>
</dbReference>